<keyword evidence="2" id="KW-0472">Membrane</keyword>
<dbReference type="GeneID" id="111250109"/>
<keyword evidence="2" id="KW-1133">Transmembrane helix</keyword>
<protein>
    <submittedName>
        <fullName evidence="3">Uncharacterized protein</fullName>
    </submittedName>
</protein>
<dbReference type="AlphaFoldDB" id="A0A7M7K4C9"/>
<dbReference type="OrthoDB" id="10611479at2759"/>
<feature type="region of interest" description="Disordered" evidence="1">
    <location>
        <begin position="84"/>
        <end position="103"/>
    </location>
</feature>
<keyword evidence="2" id="KW-0812">Transmembrane</keyword>
<name>A0A7M7K4C9_VARDE</name>
<proteinExistence type="predicted"/>
<evidence type="ECO:0000313" key="4">
    <source>
        <dbReference type="Proteomes" id="UP000594260"/>
    </source>
</evidence>
<dbReference type="EnsemblMetazoa" id="XM_022804834">
    <property type="protein sequence ID" value="XP_022660569"/>
    <property type="gene ID" value="LOC111250109"/>
</dbReference>
<feature type="transmembrane region" description="Helical" evidence="2">
    <location>
        <begin position="7"/>
        <end position="25"/>
    </location>
</feature>
<dbReference type="RefSeq" id="XP_022660569.1">
    <property type="nucleotide sequence ID" value="XM_022804834.1"/>
</dbReference>
<evidence type="ECO:0000313" key="3">
    <source>
        <dbReference type="EnsemblMetazoa" id="XP_022660569"/>
    </source>
</evidence>
<dbReference type="KEGG" id="vde:111250109"/>
<organism evidence="3 4">
    <name type="scientific">Varroa destructor</name>
    <name type="common">Honeybee mite</name>
    <dbReference type="NCBI Taxonomy" id="109461"/>
    <lineage>
        <taxon>Eukaryota</taxon>
        <taxon>Metazoa</taxon>
        <taxon>Ecdysozoa</taxon>
        <taxon>Arthropoda</taxon>
        <taxon>Chelicerata</taxon>
        <taxon>Arachnida</taxon>
        <taxon>Acari</taxon>
        <taxon>Parasitiformes</taxon>
        <taxon>Mesostigmata</taxon>
        <taxon>Gamasina</taxon>
        <taxon>Dermanyssoidea</taxon>
        <taxon>Varroidae</taxon>
        <taxon>Varroa</taxon>
    </lineage>
</organism>
<feature type="compositionally biased region" description="Acidic residues" evidence="1">
    <location>
        <begin position="88"/>
        <end position="103"/>
    </location>
</feature>
<dbReference type="Proteomes" id="UP000594260">
    <property type="component" value="Unplaced"/>
</dbReference>
<evidence type="ECO:0000256" key="2">
    <source>
        <dbReference type="SAM" id="Phobius"/>
    </source>
</evidence>
<keyword evidence="4" id="KW-1185">Reference proteome</keyword>
<evidence type="ECO:0000256" key="1">
    <source>
        <dbReference type="SAM" id="MobiDB-lite"/>
    </source>
</evidence>
<accession>A0A7M7K4C9</accession>
<reference evidence="3" key="1">
    <citation type="submission" date="2021-01" db="UniProtKB">
        <authorList>
            <consortium name="EnsemblMetazoa"/>
        </authorList>
    </citation>
    <scope>IDENTIFICATION</scope>
</reference>
<feature type="region of interest" description="Disordered" evidence="1">
    <location>
        <begin position="145"/>
        <end position="168"/>
    </location>
</feature>
<dbReference type="InParanoid" id="A0A7M7K4C9"/>
<sequence length="316" mass="35666">MMDFIKNVLYILTYPLWYILALMIGKKEKPSAIEGCKEDFTGNDVKLAPLDKFDPVEWERTAKGIHEHINKRAVENAEQVRAETLKTDEDEGESEEFDDDSIENLETDEELVLSDSVKKATEELQKEIEETMKLRDQLREAVEKNQRRLEDTVGEAQKPTKERSTDVQDTLPGVTKNIVVEAAQRTQKEFDRIAKVTDDAAKKVFADTQQAKHKAAAGIQGAIGEVDAAAQHVGELISKTSEETFKRVEGGAGEATNLQDELNEAIKTTQKNAKGTEETTVEFSEIFDKETRERFQALEQTIQEDVDSPLKKFTKN</sequence>